<dbReference type="Proteomes" id="UP000298596">
    <property type="component" value="Plasmid p6"/>
</dbReference>
<name>A0A4D8QPZ8_AZOBR</name>
<keyword evidence="2" id="KW-0614">Plasmid</keyword>
<proteinExistence type="predicted"/>
<accession>A0A4D8QPZ8</accession>
<protein>
    <submittedName>
        <fullName evidence="2">Uncharacterized protein</fullName>
    </submittedName>
</protein>
<gene>
    <name evidence="2" type="ORF">D3867_36530</name>
</gene>
<dbReference type="EMBL" id="CP032336">
    <property type="protein sequence ID" value="QCO07382.1"/>
    <property type="molecule type" value="Genomic_DNA"/>
</dbReference>
<evidence type="ECO:0000256" key="1">
    <source>
        <dbReference type="SAM" id="Coils"/>
    </source>
</evidence>
<dbReference type="AlphaFoldDB" id="A0A4D8QPZ8"/>
<keyword evidence="1" id="KW-0175">Coiled coil</keyword>
<geneLocation type="plasmid" evidence="2 3">
    <name>p6</name>
</geneLocation>
<evidence type="ECO:0000313" key="2">
    <source>
        <dbReference type="EMBL" id="QCO07382.1"/>
    </source>
</evidence>
<evidence type="ECO:0000313" key="3">
    <source>
        <dbReference type="Proteomes" id="UP000298596"/>
    </source>
</evidence>
<organism evidence="2 3">
    <name type="scientific">Azospirillum brasilense</name>
    <dbReference type="NCBI Taxonomy" id="192"/>
    <lineage>
        <taxon>Bacteria</taxon>
        <taxon>Pseudomonadati</taxon>
        <taxon>Pseudomonadota</taxon>
        <taxon>Alphaproteobacteria</taxon>
        <taxon>Rhodospirillales</taxon>
        <taxon>Azospirillaceae</taxon>
        <taxon>Azospirillum</taxon>
    </lineage>
</organism>
<sequence length="226" mass="24117">MQRVIGQQIDPATGAVLVPGGTITRTVTQTVETTETVQISRSIDDKLSGILTSINAGINNNLAQLNAIGLLIYAGNADGQKVVWNTATTAERLGGVGVRAAGGPVEAGRSYIVGEFGPEKVTFGAAGYVYPTGVEPPANDRWASNIAPIRRQDYAPAPGRSGGDDRAVVELRLLRQAIERLERRLERNEGMDQEQRAAIAQEMARLLVRVADATEDTARKVNGRQG</sequence>
<feature type="coiled-coil region" evidence="1">
    <location>
        <begin position="164"/>
        <end position="194"/>
    </location>
</feature>
<reference evidence="2 3" key="1">
    <citation type="submission" date="2018-09" db="EMBL/GenBank/DDBJ databases">
        <title>Whole genome based analysis of evolution and adaptive divergence in Indian and Brazilian strains of Azospirillum brasilense.</title>
        <authorList>
            <person name="Singh C."/>
            <person name="Tripathi A.K."/>
        </authorList>
    </citation>
    <scope>NUCLEOTIDE SEQUENCE [LARGE SCALE GENOMIC DNA]</scope>
    <source>
        <strain evidence="2 3">MTCC4036</strain>
        <plasmid evidence="2 3">p6</plasmid>
    </source>
</reference>